<evidence type="ECO:0000256" key="1">
    <source>
        <dbReference type="SAM" id="Phobius"/>
    </source>
</evidence>
<feature type="transmembrane region" description="Helical" evidence="1">
    <location>
        <begin position="76"/>
        <end position="93"/>
    </location>
</feature>
<organism evidence="2 3">
    <name type="scientific">Tetrapyrgos nigripes</name>
    <dbReference type="NCBI Taxonomy" id="182062"/>
    <lineage>
        <taxon>Eukaryota</taxon>
        <taxon>Fungi</taxon>
        <taxon>Dikarya</taxon>
        <taxon>Basidiomycota</taxon>
        <taxon>Agaricomycotina</taxon>
        <taxon>Agaricomycetes</taxon>
        <taxon>Agaricomycetidae</taxon>
        <taxon>Agaricales</taxon>
        <taxon>Marasmiineae</taxon>
        <taxon>Marasmiaceae</taxon>
        <taxon>Tetrapyrgos</taxon>
    </lineage>
</organism>
<gene>
    <name evidence="2" type="ORF">D9758_001034</name>
</gene>
<protein>
    <recommendedName>
        <fullName evidence="4">MARVEL domain-containing protein</fullName>
    </recommendedName>
</protein>
<evidence type="ECO:0000313" key="3">
    <source>
        <dbReference type="Proteomes" id="UP000559256"/>
    </source>
</evidence>
<comment type="caution">
    <text evidence="2">The sequence shown here is derived from an EMBL/GenBank/DDBJ whole genome shotgun (WGS) entry which is preliminary data.</text>
</comment>
<keyword evidence="1" id="KW-0472">Membrane</keyword>
<sequence>MTVRFANYRLGFYVAVFLLSESISSGTILGLAGHFANLFLPGHLHHDYTIFALVVSSLTIFVFLLMLQWAQPRIEVVAYFVLGVLWLALGAWATDVIGINQCDALAGQRTATKNGDMSAQEFCYEIRVMQAFSWFLFCLFTICFIILISLATQAQRFGRWNIWAEPIQELGWFGEWPGYYNQHQPGMVQAGQPGYVPYGYPLQAGNGIQQMNGHSIIIQPSANGGPPTITQVPHSTV</sequence>
<feature type="transmembrane region" description="Helical" evidence="1">
    <location>
        <begin position="12"/>
        <end position="36"/>
    </location>
</feature>
<keyword evidence="1" id="KW-0812">Transmembrane</keyword>
<feature type="transmembrane region" description="Helical" evidence="1">
    <location>
        <begin position="131"/>
        <end position="151"/>
    </location>
</feature>
<evidence type="ECO:0000313" key="2">
    <source>
        <dbReference type="EMBL" id="KAF5369918.1"/>
    </source>
</evidence>
<keyword evidence="1" id="KW-1133">Transmembrane helix</keyword>
<evidence type="ECO:0008006" key="4">
    <source>
        <dbReference type="Google" id="ProtNLM"/>
    </source>
</evidence>
<feature type="transmembrane region" description="Helical" evidence="1">
    <location>
        <begin position="48"/>
        <end position="69"/>
    </location>
</feature>
<accession>A0A8H5GRF3</accession>
<dbReference type="EMBL" id="JAACJM010000012">
    <property type="protein sequence ID" value="KAF5369918.1"/>
    <property type="molecule type" value="Genomic_DNA"/>
</dbReference>
<reference evidence="2 3" key="1">
    <citation type="journal article" date="2020" name="ISME J.">
        <title>Uncovering the hidden diversity of litter-decomposition mechanisms in mushroom-forming fungi.</title>
        <authorList>
            <person name="Floudas D."/>
            <person name="Bentzer J."/>
            <person name="Ahren D."/>
            <person name="Johansson T."/>
            <person name="Persson P."/>
            <person name="Tunlid A."/>
        </authorList>
    </citation>
    <scope>NUCLEOTIDE SEQUENCE [LARGE SCALE GENOMIC DNA]</scope>
    <source>
        <strain evidence="2 3">CBS 291.85</strain>
    </source>
</reference>
<keyword evidence="3" id="KW-1185">Reference proteome</keyword>
<dbReference type="Proteomes" id="UP000559256">
    <property type="component" value="Unassembled WGS sequence"/>
</dbReference>
<name>A0A8H5GRF3_9AGAR</name>
<dbReference type="OrthoDB" id="3264219at2759"/>
<dbReference type="AlphaFoldDB" id="A0A8H5GRF3"/>
<proteinExistence type="predicted"/>